<keyword evidence="7" id="KW-0256">Endoplasmic reticulum</keyword>
<feature type="binding site" description="axial binding residue" evidence="13">
    <location>
        <position position="374"/>
    </location>
    <ligand>
        <name>heme</name>
        <dbReference type="ChEBI" id="CHEBI:30413"/>
    </ligand>
    <ligandPart>
        <name>Fe</name>
        <dbReference type="ChEBI" id="CHEBI:18248"/>
    </ligandPart>
</feature>
<sequence>MKPSLLISDPDIIRTVLTKNFDSFHNRGLTFNGKTNPLFYNLLTMSGSKWRKMRVKLTPAFTSGKIKRMFLILKECSDDLAKYLESKAQIRDSVEIKDIFTRYTTDVIMTTAFGVKSNCIEEPNNEYRSMGKKIFDINSIWIALFMFAPQILEFFSISLTPREVSSFYMNMFRENVEYRDKHNVVRHDFMNLLIQLMKKGYVESDGDKNGIDEPSTVSKLTMTEATAQSYVFFAAGFETSSTTATFALYELAQHHDIQDKVREEIDESLTKHGELTYDAINEMTYLHKVINETLRKYPPLPLLNRICTKDVYLPIVNVHLPKGTAITIPVYGLHHDPLIYPDPEKFDPERFNTDAVKKRHPYAYMPFGEGPRICIGARFGYVQTKVGLVNLLSKYKFDLDPRTHVPIVFKESSGVLAAKGGVHLIIKPHLKFTMVLAELIGATIVTLSILYIYFKFVIYNFWHKRGIFYIKPVVPIGNMGPLTTRKITAGVLFHDIYMKYKSHQIIGIYSFFKPNLVIADLELVRMVLIKEFTSFHDRGIYMNEKIDPLTNHLFLMSGKKWKNMRVKLTPTFTSGKIKQMFSILKNFGEELAQHLECKAEMGDCIEIKDIFARYSTDVIMSTAFGIKSNCIQDPDNVYRDHRKKIFEANPIWIAIILFVPQIMNLLFIPFTDRGIIRFYTKLFRETVEYRQTHKIIKHDFMNLLIQLMEKGFVESDGDKKTTDESSTVSKLTMLEAAAQSYVFFAAGFETSSTTATFALYELAQHHDVQDKVRKEIDEILTKHGELTYDAINEMTYLHKVINETLRKYPPLPILNRICTKDVYLPIVNVHLPKGTAITIPILGIHRDPSIYPDPDKFNPERFNADVVAERDPYAFLPFGEGPRVCIGARFGYIQTKVGLVNLLLKYKFKLHPRTSVPIVFKEESLILAAKDNVHLIIEPR</sequence>
<dbReference type="SUPFAM" id="SSF48264">
    <property type="entry name" value="Cytochrome P450"/>
    <property type="match status" value="2"/>
</dbReference>
<dbReference type="Proteomes" id="UP001430953">
    <property type="component" value="Unassembled WGS sequence"/>
</dbReference>
<comment type="subcellular location">
    <subcellularLocation>
        <location evidence="3">Endoplasmic reticulum membrane</location>
        <topology evidence="3">Peripheral membrane protein</topology>
    </subcellularLocation>
    <subcellularLocation>
        <location evidence="2">Microsome membrane</location>
        <topology evidence="2">Peripheral membrane protein</topology>
    </subcellularLocation>
</comment>
<evidence type="ECO:0000256" key="2">
    <source>
        <dbReference type="ARBA" id="ARBA00004174"/>
    </source>
</evidence>
<name>A0AAW2EH69_9HYME</name>
<dbReference type="Gene3D" id="1.10.630.10">
    <property type="entry name" value="Cytochrome P450"/>
    <property type="match status" value="2"/>
</dbReference>
<keyword evidence="6 13" id="KW-0479">Metal-binding</keyword>
<comment type="cofactor">
    <cofactor evidence="1 13">
        <name>heme</name>
        <dbReference type="ChEBI" id="CHEBI:30413"/>
    </cofactor>
</comment>
<dbReference type="PRINTS" id="PR00385">
    <property type="entry name" value="P450"/>
</dbReference>
<feature type="transmembrane region" description="Helical" evidence="14">
    <location>
        <begin position="651"/>
        <end position="670"/>
    </location>
</feature>
<evidence type="ECO:0000256" key="8">
    <source>
        <dbReference type="ARBA" id="ARBA00022848"/>
    </source>
</evidence>
<evidence type="ECO:0000256" key="10">
    <source>
        <dbReference type="ARBA" id="ARBA00023004"/>
    </source>
</evidence>
<dbReference type="PANTHER" id="PTHR24292:SF100">
    <property type="entry name" value="CYTOCHROME P450 6A16, ISOFORM B-RELATED"/>
    <property type="match status" value="1"/>
</dbReference>
<evidence type="ECO:0000256" key="6">
    <source>
        <dbReference type="ARBA" id="ARBA00022723"/>
    </source>
</evidence>
<dbReference type="InterPro" id="IPR036396">
    <property type="entry name" value="Cyt_P450_sf"/>
</dbReference>
<evidence type="ECO:0000256" key="4">
    <source>
        <dbReference type="ARBA" id="ARBA00010617"/>
    </source>
</evidence>
<dbReference type="PANTHER" id="PTHR24292">
    <property type="entry name" value="CYTOCHROME P450"/>
    <property type="match status" value="1"/>
</dbReference>
<dbReference type="GO" id="GO:0005506">
    <property type="term" value="F:iron ion binding"/>
    <property type="evidence" value="ECO:0007669"/>
    <property type="project" value="InterPro"/>
</dbReference>
<dbReference type="InterPro" id="IPR002401">
    <property type="entry name" value="Cyt_P450_E_grp-I"/>
</dbReference>
<dbReference type="AlphaFoldDB" id="A0AAW2EH69"/>
<keyword evidence="9" id="KW-0560">Oxidoreductase</keyword>
<dbReference type="GO" id="GO:0016705">
    <property type="term" value="F:oxidoreductase activity, acting on paired donors, with incorporation or reduction of molecular oxygen"/>
    <property type="evidence" value="ECO:0007669"/>
    <property type="project" value="InterPro"/>
</dbReference>
<keyword evidence="10 13" id="KW-0408">Iron</keyword>
<evidence type="ECO:0000256" key="12">
    <source>
        <dbReference type="ARBA" id="ARBA00023136"/>
    </source>
</evidence>
<gene>
    <name evidence="15" type="ORF">PUN28_019105</name>
</gene>
<dbReference type="PRINTS" id="PR00463">
    <property type="entry name" value="EP450I"/>
</dbReference>
<evidence type="ECO:0000256" key="7">
    <source>
        <dbReference type="ARBA" id="ARBA00022824"/>
    </source>
</evidence>
<protein>
    <recommendedName>
        <fullName evidence="17">Cytochrome P450</fullName>
    </recommendedName>
</protein>
<dbReference type="PROSITE" id="PS00086">
    <property type="entry name" value="CYTOCHROME_P450"/>
    <property type="match status" value="2"/>
</dbReference>
<dbReference type="Pfam" id="PF00067">
    <property type="entry name" value="p450"/>
    <property type="match status" value="2"/>
</dbReference>
<keyword evidence="16" id="KW-1185">Reference proteome</keyword>
<proteinExistence type="inferred from homology"/>
<dbReference type="InterPro" id="IPR017972">
    <property type="entry name" value="Cyt_P450_CS"/>
</dbReference>
<evidence type="ECO:0000256" key="9">
    <source>
        <dbReference type="ARBA" id="ARBA00023002"/>
    </source>
</evidence>
<evidence type="ECO:0000256" key="3">
    <source>
        <dbReference type="ARBA" id="ARBA00004406"/>
    </source>
</evidence>
<comment type="caution">
    <text evidence="15">The sequence shown here is derived from an EMBL/GenBank/DDBJ whole genome shotgun (WGS) entry which is preliminary data.</text>
</comment>
<evidence type="ECO:0000256" key="1">
    <source>
        <dbReference type="ARBA" id="ARBA00001971"/>
    </source>
</evidence>
<evidence type="ECO:0000256" key="5">
    <source>
        <dbReference type="ARBA" id="ARBA00022617"/>
    </source>
</evidence>
<feature type="transmembrane region" description="Helical" evidence="14">
    <location>
        <begin position="432"/>
        <end position="454"/>
    </location>
</feature>
<keyword evidence="14" id="KW-1133">Transmembrane helix</keyword>
<accession>A0AAW2EH69</accession>
<evidence type="ECO:0000256" key="13">
    <source>
        <dbReference type="PIRSR" id="PIRSR602401-1"/>
    </source>
</evidence>
<keyword evidence="8" id="KW-0492">Microsome</keyword>
<comment type="similarity">
    <text evidence="4">Belongs to the cytochrome P450 family.</text>
</comment>
<dbReference type="FunFam" id="1.10.630.10:FF:000042">
    <property type="entry name" value="Cytochrome P450"/>
    <property type="match status" value="2"/>
</dbReference>
<dbReference type="GO" id="GO:0004497">
    <property type="term" value="F:monooxygenase activity"/>
    <property type="evidence" value="ECO:0007669"/>
    <property type="project" value="UniProtKB-KW"/>
</dbReference>
<keyword evidence="11" id="KW-0503">Monooxygenase</keyword>
<keyword evidence="5 13" id="KW-0349">Heme</keyword>
<evidence type="ECO:0000313" key="15">
    <source>
        <dbReference type="EMBL" id="KAL0101719.1"/>
    </source>
</evidence>
<dbReference type="InterPro" id="IPR050476">
    <property type="entry name" value="Insect_CytP450_Detox"/>
</dbReference>
<evidence type="ECO:0000256" key="11">
    <source>
        <dbReference type="ARBA" id="ARBA00023033"/>
    </source>
</evidence>
<evidence type="ECO:0008006" key="17">
    <source>
        <dbReference type="Google" id="ProtNLM"/>
    </source>
</evidence>
<evidence type="ECO:0000313" key="16">
    <source>
        <dbReference type="Proteomes" id="UP001430953"/>
    </source>
</evidence>
<reference evidence="15 16" key="1">
    <citation type="submission" date="2023-03" db="EMBL/GenBank/DDBJ databases">
        <title>High recombination rates correlate with genetic variation in Cardiocondyla obscurior ants.</title>
        <authorList>
            <person name="Errbii M."/>
        </authorList>
    </citation>
    <scope>NUCLEOTIDE SEQUENCE [LARGE SCALE GENOMIC DNA]</scope>
    <source>
        <strain evidence="15">Alpha-2009</strain>
        <tissue evidence="15">Whole body</tissue>
    </source>
</reference>
<keyword evidence="14" id="KW-0812">Transmembrane</keyword>
<dbReference type="GO" id="GO:0005789">
    <property type="term" value="C:endoplasmic reticulum membrane"/>
    <property type="evidence" value="ECO:0007669"/>
    <property type="project" value="UniProtKB-SubCell"/>
</dbReference>
<evidence type="ECO:0000256" key="14">
    <source>
        <dbReference type="SAM" id="Phobius"/>
    </source>
</evidence>
<dbReference type="EMBL" id="JADYXP020000024">
    <property type="protein sequence ID" value="KAL0101719.1"/>
    <property type="molecule type" value="Genomic_DNA"/>
</dbReference>
<organism evidence="15 16">
    <name type="scientific">Cardiocondyla obscurior</name>
    <dbReference type="NCBI Taxonomy" id="286306"/>
    <lineage>
        <taxon>Eukaryota</taxon>
        <taxon>Metazoa</taxon>
        <taxon>Ecdysozoa</taxon>
        <taxon>Arthropoda</taxon>
        <taxon>Hexapoda</taxon>
        <taxon>Insecta</taxon>
        <taxon>Pterygota</taxon>
        <taxon>Neoptera</taxon>
        <taxon>Endopterygota</taxon>
        <taxon>Hymenoptera</taxon>
        <taxon>Apocrita</taxon>
        <taxon>Aculeata</taxon>
        <taxon>Formicoidea</taxon>
        <taxon>Formicidae</taxon>
        <taxon>Myrmicinae</taxon>
        <taxon>Cardiocondyla</taxon>
    </lineage>
</organism>
<dbReference type="CDD" id="cd11056">
    <property type="entry name" value="CYP6-like"/>
    <property type="match status" value="2"/>
</dbReference>
<keyword evidence="12 14" id="KW-0472">Membrane</keyword>
<dbReference type="GO" id="GO:0020037">
    <property type="term" value="F:heme binding"/>
    <property type="evidence" value="ECO:0007669"/>
    <property type="project" value="InterPro"/>
</dbReference>
<dbReference type="InterPro" id="IPR001128">
    <property type="entry name" value="Cyt_P450"/>
</dbReference>